<feature type="chain" id="PRO_5015599310" evidence="1">
    <location>
        <begin position="27"/>
        <end position="414"/>
    </location>
</feature>
<dbReference type="EMBL" id="PVTI01000011">
    <property type="protein sequence ID" value="PRY58732.1"/>
    <property type="molecule type" value="Genomic_DNA"/>
</dbReference>
<evidence type="ECO:0000259" key="2">
    <source>
        <dbReference type="Pfam" id="PF09992"/>
    </source>
</evidence>
<organism evidence="3 4">
    <name type="scientific">Knoellia remsis</name>
    <dbReference type="NCBI Taxonomy" id="407159"/>
    <lineage>
        <taxon>Bacteria</taxon>
        <taxon>Bacillati</taxon>
        <taxon>Actinomycetota</taxon>
        <taxon>Actinomycetes</taxon>
        <taxon>Micrococcales</taxon>
        <taxon>Intrasporangiaceae</taxon>
        <taxon>Knoellia</taxon>
    </lineage>
</organism>
<sequence>MILRRLLCAAVPAGLALSIAAAPAPAATPTASSPGSAATDALPLGVATLPETRTSTTLARGVTLTRIVRGATPAAPEDIATTDEGPWVVNTLTIEPAAARGRLVATYGPDLARTESVSDLVGFTGGLIGTNASFFTFTASAQYPGDPVGLGVFEGTLLSEPTTDPAEEDVVFDGQSGRMVFGKVQWSGSAVDRRTGATVTINAVNHPPGATGETDWITPEFGARTPSGPGAEVVLDRRGCVVRTSWTTRGTALSAGQSAVQATGPEVTALQAVAGPTTCLTLRQSVEDAVGNRLPLTPKTYGVNGRYRLTEDGRVVAPVGTGSFFGRNPRTLMGRTAEGTIVLATIDGRMTSSVGTTIAETAAVARSLGLVDAVNLDGGGSTTMATAAGPVNTPSGSGNVQRPVGDALVWVPGR</sequence>
<gene>
    <name evidence="3" type="ORF">BCF74_11113</name>
</gene>
<evidence type="ECO:0000313" key="4">
    <source>
        <dbReference type="Proteomes" id="UP000237822"/>
    </source>
</evidence>
<dbReference type="AlphaFoldDB" id="A0A2T0ULB7"/>
<evidence type="ECO:0000256" key="1">
    <source>
        <dbReference type="SAM" id="SignalP"/>
    </source>
</evidence>
<keyword evidence="1" id="KW-0732">Signal</keyword>
<feature type="domain" description="Phosphodiester glycosidase" evidence="2">
    <location>
        <begin position="289"/>
        <end position="409"/>
    </location>
</feature>
<dbReference type="Proteomes" id="UP000237822">
    <property type="component" value="Unassembled WGS sequence"/>
</dbReference>
<comment type="caution">
    <text evidence="3">The sequence shown here is derived from an EMBL/GenBank/DDBJ whole genome shotgun (WGS) entry which is preliminary data.</text>
</comment>
<evidence type="ECO:0000313" key="3">
    <source>
        <dbReference type="EMBL" id="PRY58732.1"/>
    </source>
</evidence>
<protein>
    <submittedName>
        <fullName evidence="3">Uncharacterized protein DUF2233</fullName>
    </submittedName>
</protein>
<dbReference type="RefSeq" id="WP_106297447.1">
    <property type="nucleotide sequence ID" value="NZ_PVTI01000011.1"/>
</dbReference>
<dbReference type="OrthoDB" id="9809781at2"/>
<accession>A0A2T0ULB7</accession>
<proteinExistence type="predicted"/>
<dbReference type="Pfam" id="PF09992">
    <property type="entry name" value="NAGPA"/>
    <property type="match status" value="1"/>
</dbReference>
<reference evidence="3 4" key="1">
    <citation type="submission" date="2018-03" db="EMBL/GenBank/DDBJ databases">
        <title>Genomic Encyclopedia of Archaeal and Bacterial Type Strains, Phase II (KMG-II): from individual species to whole genera.</title>
        <authorList>
            <person name="Goeker M."/>
        </authorList>
    </citation>
    <scope>NUCLEOTIDE SEQUENCE [LARGE SCALE GENOMIC DNA]</scope>
    <source>
        <strain evidence="3 4">ATCC BAA-1496</strain>
    </source>
</reference>
<feature type="signal peptide" evidence="1">
    <location>
        <begin position="1"/>
        <end position="26"/>
    </location>
</feature>
<dbReference type="PANTHER" id="PTHR40446:SF2">
    <property type="entry name" value="N-ACETYLGLUCOSAMINE-1-PHOSPHODIESTER ALPHA-N-ACETYLGLUCOSAMINIDASE"/>
    <property type="match status" value="1"/>
</dbReference>
<keyword evidence="4" id="KW-1185">Reference proteome</keyword>
<dbReference type="PANTHER" id="PTHR40446">
    <property type="entry name" value="N-ACETYLGLUCOSAMINE-1-PHOSPHODIESTER ALPHA-N-ACETYLGLUCOSAMINIDASE"/>
    <property type="match status" value="1"/>
</dbReference>
<dbReference type="InterPro" id="IPR018711">
    <property type="entry name" value="NAGPA"/>
</dbReference>
<name>A0A2T0ULB7_9MICO</name>